<dbReference type="GO" id="GO:0003677">
    <property type="term" value="F:DNA binding"/>
    <property type="evidence" value="ECO:0007669"/>
    <property type="project" value="InterPro"/>
</dbReference>
<dbReference type="STRING" id="2020962.A0A2N1J8K9"/>
<gene>
    <name evidence="5" type="ORF">MVES_003214</name>
</gene>
<dbReference type="PANTHER" id="PTHR10416:SF0">
    <property type="entry name" value="DNA POLYMERASE DELTA SUBUNIT 2"/>
    <property type="match status" value="1"/>
</dbReference>
<dbReference type="Pfam" id="PF04042">
    <property type="entry name" value="DNA_pol_E_B"/>
    <property type="match status" value="1"/>
</dbReference>
<dbReference type="OrthoDB" id="3763at2759"/>
<dbReference type="PANTHER" id="PTHR10416">
    <property type="entry name" value="DNA POLYMERASE DELTA SUBUNIT 2"/>
    <property type="match status" value="1"/>
</dbReference>
<evidence type="ECO:0008006" key="7">
    <source>
        <dbReference type="Google" id="ProtNLM"/>
    </source>
</evidence>
<dbReference type="InterPro" id="IPR024826">
    <property type="entry name" value="DNA_pol_delta/II_ssu"/>
</dbReference>
<dbReference type="Gene3D" id="3.60.21.50">
    <property type="match status" value="1"/>
</dbReference>
<evidence type="ECO:0000313" key="6">
    <source>
        <dbReference type="Proteomes" id="UP000232875"/>
    </source>
</evidence>
<dbReference type="Proteomes" id="UP000232875">
    <property type="component" value="Unassembled WGS sequence"/>
</dbReference>
<evidence type="ECO:0000256" key="1">
    <source>
        <dbReference type="ARBA" id="ARBA00006035"/>
    </source>
</evidence>
<name>A0A2N1J8K9_9BASI</name>
<dbReference type="InterPro" id="IPR007185">
    <property type="entry name" value="DNA_pol_a/d/e_bsu"/>
</dbReference>
<dbReference type="EMBL" id="KZ454993">
    <property type="protein sequence ID" value="PKI82889.1"/>
    <property type="molecule type" value="Genomic_DNA"/>
</dbReference>
<sequence>MARRYASGYDSLPDLSGPLHVSSAERSYAMQFAQIYDYRLSVLRRRVLTAATEQFGEKPPQRCFVIGTLYAHMKHKPDVLQEIAREASLPPQQVVSYADPEYDELYIEDQSGRVRLVGARDRMHCVTGAVVGVLGIETPDGDLDVLDMVAPGPPPPLSLGNIPQRLPDAPGAPSIVLTSGLCMGNAAPEQDMYHALLLEYLTGELGTPEMRAQASCISSIVLAGDSVRRAAWCDPIIAAERQKHRAAMQSPFADLDPVLEELCATLDSVILMPGMQDPSSATMPQQPLLRALMPRAARWSSLECVTNPAWFMLHGRIMLGTAGQNVADLVKYAPEAAQSIETAMEMARATLEWSHVAPTAPDTLWCYPFKHTDPFVLRAAPDVYIVGNQAAHAHSTMNTKRADGTLHTIHIILVPDFSQTHEVVLLNMETLASHPVAFQA</sequence>
<dbReference type="InterPro" id="IPR040663">
    <property type="entry name" value="DNA_pol_D_N"/>
</dbReference>
<evidence type="ECO:0000256" key="2">
    <source>
        <dbReference type="ARBA" id="ARBA00022705"/>
    </source>
</evidence>
<dbReference type="AlphaFoldDB" id="A0A2N1J8K9"/>
<feature type="domain" description="DNA polymerase alpha/delta/epsilon subunit B" evidence="3">
    <location>
        <begin position="175"/>
        <end position="392"/>
    </location>
</feature>
<evidence type="ECO:0000259" key="3">
    <source>
        <dbReference type="Pfam" id="PF04042"/>
    </source>
</evidence>
<keyword evidence="2" id="KW-0235">DNA replication</keyword>
<protein>
    <recommendedName>
        <fullName evidence="7">Pol31p</fullName>
    </recommendedName>
</protein>
<dbReference type="GO" id="GO:0006271">
    <property type="term" value="P:DNA strand elongation involved in DNA replication"/>
    <property type="evidence" value="ECO:0007669"/>
    <property type="project" value="TreeGrafter"/>
</dbReference>
<dbReference type="GO" id="GO:0043625">
    <property type="term" value="C:delta DNA polymerase complex"/>
    <property type="evidence" value="ECO:0007669"/>
    <property type="project" value="TreeGrafter"/>
</dbReference>
<dbReference type="Gene3D" id="2.40.50.430">
    <property type="match status" value="1"/>
</dbReference>
<organism evidence="5 6">
    <name type="scientific">Malassezia vespertilionis</name>
    <dbReference type="NCBI Taxonomy" id="2020962"/>
    <lineage>
        <taxon>Eukaryota</taxon>
        <taxon>Fungi</taxon>
        <taxon>Dikarya</taxon>
        <taxon>Basidiomycota</taxon>
        <taxon>Ustilaginomycotina</taxon>
        <taxon>Malasseziomycetes</taxon>
        <taxon>Malasseziales</taxon>
        <taxon>Malasseziaceae</taxon>
        <taxon>Malassezia</taxon>
    </lineage>
</organism>
<reference evidence="5 6" key="1">
    <citation type="submission" date="2017-10" db="EMBL/GenBank/DDBJ databases">
        <title>A novel species of cold-tolerant Malassezia isolated from bats.</title>
        <authorList>
            <person name="Lorch J.M."/>
            <person name="Palmer J.M."/>
            <person name="Vanderwolf K.J."/>
            <person name="Schmidt K.Z."/>
            <person name="Verant M.L."/>
            <person name="Weller T.J."/>
            <person name="Blehert D.S."/>
        </authorList>
    </citation>
    <scope>NUCLEOTIDE SEQUENCE [LARGE SCALE GENOMIC DNA]</scope>
    <source>
        <strain evidence="5 6">NWHC:44797-103</strain>
    </source>
</reference>
<evidence type="ECO:0000259" key="4">
    <source>
        <dbReference type="Pfam" id="PF18018"/>
    </source>
</evidence>
<evidence type="ECO:0000313" key="5">
    <source>
        <dbReference type="EMBL" id="PKI82889.1"/>
    </source>
</evidence>
<feature type="domain" description="DNA polymerase delta subunit OB-fold" evidence="4">
    <location>
        <begin position="31"/>
        <end position="147"/>
    </location>
</feature>
<proteinExistence type="inferred from homology"/>
<comment type="similarity">
    <text evidence="1">Belongs to the DNA polymerase delta/II small subunit family.</text>
</comment>
<keyword evidence="6" id="KW-1185">Reference proteome</keyword>
<accession>A0A2N1J8K9</accession>
<dbReference type="Pfam" id="PF18018">
    <property type="entry name" value="DNA_pol_D_N"/>
    <property type="match status" value="1"/>
</dbReference>